<feature type="domain" description="Aldehyde dehydrogenase" evidence="2">
    <location>
        <begin position="246"/>
        <end position="467"/>
    </location>
</feature>
<comment type="caution">
    <text evidence="3">The sequence shown here is derived from an EMBL/GenBank/DDBJ whole genome shotgun (WGS) entry which is preliminary data.</text>
</comment>
<protein>
    <submittedName>
        <fullName evidence="3">Aldehyde dehydrogenase</fullName>
    </submittedName>
</protein>
<name>A0ABP5X6L5_9ACTN</name>
<dbReference type="SUPFAM" id="SSF53720">
    <property type="entry name" value="ALDH-like"/>
    <property type="match status" value="1"/>
</dbReference>
<gene>
    <name evidence="3" type="ORF">GCM10010191_74080</name>
</gene>
<evidence type="ECO:0000259" key="2">
    <source>
        <dbReference type="Pfam" id="PF00171"/>
    </source>
</evidence>
<dbReference type="Pfam" id="PF00171">
    <property type="entry name" value="Aldedh"/>
    <property type="match status" value="2"/>
</dbReference>
<keyword evidence="4" id="KW-1185">Reference proteome</keyword>
<sequence length="488" mass="50390">MSERWPWDGDPRGAYRPDEPYRLFIAGEWVTARAAFDAVDPAVGAAWAAVPEAGPEQVEDAVAAARKAFAGWRRSSQETRQEALWRMADRIEADPDRWAVLLATEGGRPVREAYFSDVPASVAALRLFSGLARGVRGEQVPVEDPHGLAYTVRAPLGVLAVHVPWSAPLVALAEQIAPALAAGNAVVVHPAAAASATVLEFARATEDLLPAGVLNVVTGADPGIAARLDAHPGALRIGGPDAPRPGGGAMIVFADADLDAAVTDALTGVCLAGGEAGAPPSRLLVHETVHEEFVGRLAAMVEAVVLGDPLDLSTELGPLISDGRRERVRDAIRQAVAGGARLVAGGEPPELPPELAGGFFQAPALLAQEEGTGAAPPLLGPVAVAEPFADERAAVERVNAAGPGRAAGVWTADLARGHRIARELDAGIVWINRWSDPPAGLPADAGGGPAAGTEIGERMLARYSTAKIISVDLGSRRPALWGGGAAPE</sequence>
<evidence type="ECO:0000313" key="4">
    <source>
        <dbReference type="Proteomes" id="UP001501231"/>
    </source>
</evidence>
<accession>A0ABP5X6L5</accession>
<feature type="domain" description="Aldehyde dehydrogenase" evidence="2">
    <location>
        <begin position="29"/>
        <end position="233"/>
    </location>
</feature>
<dbReference type="InterPro" id="IPR016163">
    <property type="entry name" value="Ald_DH_C"/>
</dbReference>
<dbReference type="EMBL" id="BAAARW010000030">
    <property type="protein sequence ID" value="GAA2446281.1"/>
    <property type="molecule type" value="Genomic_DNA"/>
</dbReference>
<reference evidence="4" key="1">
    <citation type="journal article" date="2019" name="Int. J. Syst. Evol. Microbiol.">
        <title>The Global Catalogue of Microorganisms (GCM) 10K type strain sequencing project: providing services to taxonomists for standard genome sequencing and annotation.</title>
        <authorList>
            <consortium name="The Broad Institute Genomics Platform"/>
            <consortium name="The Broad Institute Genome Sequencing Center for Infectious Disease"/>
            <person name="Wu L."/>
            <person name="Ma J."/>
        </authorList>
    </citation>
    <scope>NUCLEOTIDE SEQUENCE [LARGE SCALE GENOMIC DNA]</scope>
    <source>
        <strain evidence="4">JCM 3325</strain>
    </source>
</reference>
<evidence type="ECO:0000313" key="3">
    <source>
        <dbReference type="EMBL" id="GAA2446281.1"/>
    </source>
</evidence>
<dbReference type="InterPro" id="IPR015590">
    <property type="entry name" value="Aldehyde_DH_dom"/>
</dbReference>
<dbReference type="Gene3D" id="3.40.309.10">
    <property type="entry name" value="Aldehyde Dehydrogenase, Chain A, domain 2"/>
    <property type="match status" value="1"/>
</dbReference>
<dbReference type="InterPro" id="IPR016162">
    <property type="entry name" value="Ald_DH_N"/>
</dbReference>
<dbReference type="Gene3D" id="3.40.605.10">
    <property type="entry name" value="Aldehyde Dehydrogenase, Chain A, domain 1"/>
    <property type="match status" value="2"/>
</dbReference>
<dbReference type="Proteomes" id="UP001501231">
    <property type="component" value="Unassembled WGS sequence"/>
</dbReference>
<evidence type="ECO:0000256" key="1">
    <source>
        <dbReference type="ARBA" id="ARBA00023002"/>
    </source>
</evidence>
<proteinExistence type="predicted"/>
<dbReference type="InterPro" id="IPR016161">
    <property type="entry name" value="Ald_DH/histidinol_DH"/>
</dbReference>
<dbReference type="PANTHER" id="PTHR11699">
    <property type="entry name" value="ALDEHYDE DEHYDROGENASE-RELATED"/>
    <property type="match status" value="1"/>
</dbReference>
<organism evidence="3 4">
    <name type="scientific">Actinomadura vinacea</name>
    <dbReference type="NCBI Taxonomy" id="115336"/>
    <lineage>
        <taxon>Bacteria</taxon>
        <taxon>Bacillati</taxon>
        <taxon>Actinomycetota</taxon>
        <taxon>Actinomycetes</taxon>
        <taxon>Streptosporangiales</taxon>
        <taxon>Thermomonosporaceae</taxon>
        <taxon>Actinomadura</taxon>
    </lineage>
</organism>
<dbReference type="RefSeq" id="WP_344595470.1">
    <property type="nucleotide sequence ID" value="NZ_BAAARW010000030.1"/>
</dbReference>
<keyword evidence="1" id="KW-0560">Oxidoreductase</keyword>